<evidence type="ECO:0000313" key="1">
    <source>
        <dbReference type="EnsemblMetazoa" id="XP_014261823.1"/>
    </source>
</evidence>
<keyword evidence="2" id="KW-1185">Reference proteome</keyword>
<dbReference type="OrthoDB" id="10533171at2759"/>
<organism evidence="1 2">
    <name type="scientific">Cimex lectularius</name>
    <name type="common">Bed bug</name>
    <name type="synonym">Acanthia lectularia</name>
    <dbReference type="NCBI Taxonomy" id="79782"/>
    <lineage>
        <taxon>Eukaryota</taxon>
        <taxon>Metazoa</taxon>
        <taxon>Ecdysozoa</taxon>
        <taxon>Arthropoda</taxon>
        <taxon>Hexapoda</taxon>
        <taxon>Insecta</taxon>
        <taxon>Pterygota</taxon>
        <taxon>Neoptera</taxon>
        <taxon>Paraneoptera</taxon>
        <taxon>Hemiptera</taxon>
        <taxon>Heteroptera</taxon>
        <taxon>Panheteroptera</taxon>
        <taxon>Cimicomorpha</taxon>
        <taxon>Cimicidae</taxon>
        <taxon>Cimex</taxon>
    </lineage>
</organism>
<dbReference type="EnsemblMetazoa" id="XM_014406337.1">
    <property type="protein sequence ID" value="XP_014261823.1"/>
    <property type="gene ID" value="LOC106673941"/>
</dbReference>
<reference evidence="1" key="1">
    <citation type="submission" date="2022-01" db="UniProtKB">
        <authorList>
            <consortium name="EnsemblMetazoa"/>
        </authorList>
    </citation>
    <scope>IDENTIFICATION</scope>
</reference>
<dbReference type="AlphaFoldDB" id="A0A8I6SCF2"/>
<protein>
    <submittedName>
        <fullName evidence="1">Uncharacterized protein</fullName>
    </submittedName>
</protein>
<evidence type="ECO:0000313" key="2">
    <source>
        <dbReference type="Proteomes" id="UP000494040"/>
    </source>
</evidence>
<accession>A0A8I6SCF2</accession>
<sequence length="210" mass="23794">MAGRGLAKYVCKTWTSFLKPKLEITNFSRNVSIKNKCPNDTVDCINPCLSQWQKVCDKPRLKCPPCPKKPCLPPIHMCPYDDPCFHCPYTPPPCPKTKDACCKRACCPPYNPYQFRDVCCLPKHPNRITDAMCPEHCKVKRNECCPCQVCTCKDLKCERSHNFTCCPPKLPEKMHCCTNMTDKKICPKVAECGEPKCTIEVVGKACKPTK</sequence>
<dbReference type="GeneID" id="106673941"/>
<proteinExistence type="predicted"/>
<dbReference type="RefSeq" id="XP_014261823.1">
    <property type="nucleotide sequence ID" value="XM_014406337.1"/>
</dbReference>
<dbReference type="KEGG" id="clec:106673941"/>
<dbReference type="Proteomes" id="UP000494040">
    <property type="component" value="Unassembled WGS sequence"/>
</dbReference>
<name>A0A8I6SCF2_CIMLE</name>